<dbReference type="InterPro" id="IPR013115">
    <property type="entry name" value="HisG_C"/>
</dbReference>
<keyword evidence="16" id="KW-0227">DNA damage</keyword>
<dbReference type="InterPro" id="IPR007695">
    <property type="entry name" value="DNA_mismatch_repair_MutS-lik_N"/>
</dbReference>
<dbReference type="Pfam" id="PF05192">
    <property type="entry name" value="MutS_III"/>
    <property type="match status" value="1"/>
</dbReference>
<dbReference type="InterPro" id="IPR036678">
    <property type="entry name" value="MutS_con_dom_sf"/>
</dbReference>
<evidence type="ECO:0000256" key="12">
    <source>
        <dbReference type="ARBA" id="ARBA00022605"/>
    </source>
</evidence>
<feature type="region of interest" description="Disordered" evidence="25">
    <location>
        <begin position="1"/>
        <end position="169"/>
    </location>
</feature>
<evidence type="ECO:0000256" key="16">
    <source>
        <dbReference type="ARBA" id="ARBA00022763"/>
    </source>
</evidence>
<dbReference type="GeneID" id="63816374"/>
<feature type="domain" description="DNA mismatch repair proteins mutS family" evidence="26">
    <location>
        <begin position="990"/>
        <end position="1006"/>
    </location>
</feature>
<keyword evidence="17" id="KW-0067">ATP-binding</keyword>
<dbReference type="VEuPathDB" id="FungiDB:P175DRAFT_0527002"/>
<evidence type="ECO:0000256" key="4">
    <source>
        <dbReference type="ARBA" id="ARBA00004667"/>
    </source>
</evidence>
<dbReference type="GO" id="GO:0005634">
    <property type="term" value="C:nucleus"/>
    <property type="evidence" value="ECO:0007669"/>
    <property type="project" value="UniProtKB-SubCell"/>
</dbReference>
<keyword evidence="12" id="KW-0028">Amino-acid biosynthesis</keyword>
<evidence type="ECO:0000256" key="22">
    <source>
        <dbReference type="ARBA" id="ARBA00025373"/>
    </source>
</evidence>
<feature type="compositionally biased region" description="Acidic residues" evidence="25">
    <location>
        <begin position="57"/>
        <end position="68"/>
    </location>
</feature>
<evidence type="ECO:0000256" key="24">
    <source>
        <dbReference type="ARBA" id="ARBA00029792"/>
    </source>
</evidence>
<keyword evidence="13" id="KW-0328">Glycosyltransferase</keyword>
<dbReference type="InterPro" id="IPR020621">
    <property type="entry name" value="ATP-PRT_HisG_long"/>
</dbReference>
<dbReference type="Pfam" id="PF00488">
    <property type="entry name" value="MutS_V"/>
    <property type="match status" value="1"/>
</dbReference>
<dbReference type="InterPro" id="IPR011322">
    <property type="entry name" value="N-reg_PII-like_a/b"/>
</dbReference>
<evidence type="ECO:0000313" key="28">
    <source>
        <dbReference type="Proteomes" id="UP000244073"/>
    </source>
</evidence>
<protein>
    <recommendedName>
        <fullName evidence="9">ATP phosphoribosyltransferase</fullName>
        <ecNumber evidence="7">2.4.2.17</ecNumber>
    </recommendedName>
    <alternativeName>
        <fullName evidence="8 10">DNA mismatch repair protein MSH3</fullName>
    </alternativeName>
    <alternativeName>
        <fullName evidence="24">MutS protein homolog 3</fullName>
    </alternativeName>
</protein>
<dbReference type="PANTHER" id="PTHR11361:SF122">
    <property type="entry name" value="DNA MISMATCH REPAIR PROTEIN MSH3"/>
    <property type="match status" value="1"/>
</dbReference>
<evidence type="ECO:0000256" key="15">
    <source>
        <dbReference type="ARBA" id="ARBA00022741"/>
    </source>
</evidence>
<dbReference type="RefSeq" id="XP_040748375.1">
    <property type="nucleotide sequence ID" value="XM_040899492.1"/>
</dbReference>
<dbReference type="GO" id="GO:0003879">
    <property type="term" value="F:ATP phosphoribosyltransferase activity"/>
    <property type="evidence" value="ECO:0007669"/>
    <property type="project" value="UniProtKB-EC"/>
</dbReference>
<dbReference type="FunFam" id="1.10.1420.10:FF:000004">
    <property type="entry name" value="DNA mismatch repair protein Msh3"/>
    <property type="match status" value="1"/>
</dbReference>
<dbReference type="PROSITE" id="PS01316">
    <property type="entry name" value="ATP_P_PHORIBOSYLTR"/>
    <property type="match status" value="1"/>
</dbReference>
<feature type="compositionally biased region" description="Low complexity" evidence="25">
    <location>
        <begin position="1"/>
        <end position="15"/>
    </location>
</feature>
<dbReference type="Pfam" id="PF01624">
    <property type="entry name" value="MutS_I"/>
    <property type="match status" value="1"/>
</dbReference>
<evidence type="ECO:0000256" key="5">
    <source>
        <dbReference type="ARBA" id="ARBA00007094"/>
    </source>
</evidence>
<evidence type="ECO:0000256" key="10">
    <source>
        <dbReference type="ARBA" id="ARBA00022151"/>
    </source>
</evidence>
<dbReference type="EMBL" id="MSFN02000013">
    <property type="protein sequence ID" value="PTU16958.1"/>
    <property type="molecule type" value="Genomic_DNA"/>
</dbReference>
<evidence type="ECO:0000256" key="3">
    <source>
        <dbReference type="ARBA" id="ARBA00004496"/>
    </source>
</evidence>
<dbReference type="FunFam" id="3.40.50.300:FF:001909">
    <property type="entry name" value="DNA mismatch repair protein msh3"/>
    <property type="match status" value="1"/>
</dbReference>
<feature type="compositionally biased region" description="Basic and acidic residues" evidence="25">
    <location>
        <begin position="41"/>
        <end position="56"/>
    </location>
</feature>
<dbReference type="GO" id="GO:0005524">
    <property type="term" value="F:ATP binding"/>
    <property type="evidence" value="ECO:0007669"/>
    <property type="project" value="UniProtKB-KW"/>
</dbReference>
<dbReference type="SUPFAM" id="SSF53850">
    <property type="entry name" value="Periplasmic binding protein-like II"/>
    <property type="match status" value="1"/>
</dbReference>
<evidence type="ECO:0000256" key="13">
    <source>
        <dbReference type="ARBA" id="ARBA00022676"/>
    </source>
</evidence>
<evidence type="ECO:0000256" key="6">
    <source>
        <dbReference type="ARBA" id="ARBA00009372"/>
    </source>
</evidence>
<dbReference type="Gene3D" id="3.30.70.120">
    <property type="match status" value="1"/>
</dbReference>
<comment type="function">
    <text evidence="22">Component of the post-replicative DNA mismatch repair system (MMR). Heterodimerizes with MSH2 to form MutS beta, which binds to DNA mismatches thereby initiating DNA repair. MSH3 provides substrate-binding and substrate specificity to the complex. When bound, the MutS beta heterodimer bends the DNA helix and shields approximately 20 base pairs. Acts mainly to repair insertion-deletion loops (IDLs) from 2 to 13 nucleotides in size, but can also repair base-base and single insertion-deletion mismatches that occur during replication. After mismatch binding, forms a ternary complex with the MutL alpha heterodimer, which is thought to be responsible for directing the downstream MMR events, including strand discrimination, excision, and resynthesis. ATP binding and hydrolysis play a pivotal role in mismatch repair functions.</text>
</comment>
<dbReference type="FunFam" id="3.30.70.120:FF:000003">
    <property type="entry name" value="ATP phosphoribosyltransferase"/>
    <property type="match status" value="1"/>
</dbReference>
<evidence type="ECO:0000256" key="25">
    <source>
        <dbReference type="SAM" id="MobiDB-lite"/>
    </source>
</evidence>
<dbReference type="EC" id="2.4.2.17" evidence="7"/>
<comment type="similarity">
    <text evidence="5">Belongs to the DNA mismatch repair MutS family. MSH3 subfamily.</text>
</comment>
<dbReference type="Pfam" id="PF08029">
    <property type="entry name" value="HisG_C"/>
    <property type="match status" value="1"/>
</dbReference>
<dbReference type="InterPro" id="IPR016151">
    <property type="entry name" value="DNA_mismatch_repair_MutS_N"/>
</dbReference>
<evidence type="ECO:0000256" key="18">
    <source>
        <dbReference type="ARBA" id="ARBA00023102"/>
    </source>
</evidence>
<feature type="compositionally biased region" description="Low complexity" evidence="25">
    <location>
        <begin position="97"/>
        <end position="106"/>
    </location>
</feature>
<keyword evidence="19" id="KW-0238">DNA-binding</keyword>
<dbReference type="InterPro" id="IPR036187">
    <property type="entry name" value="DNA_mismatch_repair_MutS_sf"/>
</dbReference>
<dbReference type="HAMAP" id="MF_00079">
    <property type="entry name" value="HisG_Long"/>
    <property type="match status" value="1"/>
</dbReference>
<dbReference type="NCBIfam" id="NF003810">
    <property type="entry name" value="PRK05399.1"/>
    <property type="match status" value="1"/>
</dbReference>
<dbReference type="InterPro" id="IPR015867">
    <property type="entry name" value="N-reg_PII/ATP_PRibTrfase_C"/>
</dbReference>
<sequence>MPLRSSQPSVSSSPSLKRKQPTIASFFTKKPQVAQPSLSNDAERPDTKAAGHKDDHEIAEEEEDDDDIVGPASKRAKINGFHAEPKSQSPTAEAKLTSPSTSAPNPKAKPKPKSLSSSRTDEPVQPAGSQRTELSKFASSPGAAQGSDRAVELDGLDEEEASRRQNEREKLHQKFVRKLGGADCLIGIGRSSRFNDAVVPVDEGAEGEDDEEAAPAPPAPTKGRGGKKATGKLTPMERQIIDIKRKHMDTVLLVEVGYKFRFFGEDARIAAKELSIVCIPGKMRYDEHPSEAHLDRFASASIPTQRLHVHVKRLVTAGYKVGVVRQLETAALKAAGDNRNAPFVRKLTNVYTKGTYIDDVEGLDGSTAAASGGASATGYILCITEVNAKGWGNDEKVHVGVVAVQPTTGDIVYDEFDDGFMRSEIETRLLHIAPCELLIVGELSRATEKLVEHLSGSQTNVFGDKIRVERAPKTTTAAAESHSHVSSFYAAKMKSVNAADDEVASSLLQKVLNLPDQVTICLSAMIRHMTEYGLEHVLELTKYFQHFSSRSHMLLNGNTLTSLEIYQNQTDYSSKGSLFWTLDRTQTRFGQRLLRKWVGRPLLDKHQLEERVNAVEELNHPDNTTSVERVKALLARVKHDLEKGLIRIYYGKCTRPELLTMLQTMQMIAQEFVDVKAPEDTGFSSRAISQAMASLPAIMDDVVFFLNKINMHAAKSDDKYAFFRDAEETEEISEQKLGIAAVEHELEEHRSEAGDALTKKTVNYVSVAGIDYLIEVENNSPSIKRVPASWVKVSGTKKVSRFHTPEVIKMIRQRDQHKEALAAACDKAFLALQAEIATNYQNLRDCVQSLATLDCLISLATIARQPGYVKPEYTEETRIHVQQGRHPMVEQLLLDSYVPNDIDLDSDQTRALLVTGPNMGGKSSYVRQVALIAIMGQIGSYVPAQSAKLGMLDAVFTRMGAFDNMLAGESTFMVELSETADILKQATPRSLVILDELGRGTSTHDGVAIAQAVLDYMVRSIRSLTLFITHYQHLASMVSAFPDHELRNVHMRFSESGTGAGSGAAADEEITFLYEVGEGVAHRSYGLNVARLANLPAPLLELAKQKSAELEDKIRRRRLAGLMAAVGEMIKRDSTEGAIERLITSVISSYNLSLLKIRRNPQKYPRLDGCLKSQERSETSFIRQFPATEQTDVSDYINCLSLSFRLKFKNLDSYPAPKSRWISLTKGRLQQATLDLLAGCDIQFRRENRLDIALVKNLPIALIFLPAADIPTFVGEGRVDIGITGRDQVAEHDAQLPSGETSMVEEIMDLGFGGCKLQVQVPEKGDVTEAKQLIGRNIVTSFTALSAAFFAKLEGVSDLKEMSTKIKYVGGSVEAACALGVADGIVDLVESGETMRAAGLTAIDTVVESTSVLVKSKNTQNPLVELISSRIRGVITAQKFVLCQYNIHRNSLVTACSITPGKRAPTVTALEEDGWVAVSSMVEKKKIATVMDELTKVGATDILVLSITNSRTD</sequence>
<dbReference type="PROSITE" id="PS00486">
    <property type="entry name" value="DNA_MISMATCH_REPAIR_2"/>
    <property type="match status" value="1"/>
</dbReference>
<comment type="similarity">
    <text evidence="6">Belongs to the ATP phosphoribosyltransferase family.</text>
</comment>
<evidence type="ECO:0000256" key="7">
    <source>
        <dbReference type="ARBA" id="ARBA00011946"/>
    </source>
</evidence>
<dbReference type="InterPro" id="IPR000432">
    <property type="entry name" value="DNA_mismatch_repair_MutS_C"/>
</dbReference>
<evidence type="ECO:0000256" key="2">
    <source>
        <dbReference type="ARBA" id="ARBA00004123"/>
    </source>
</evidence>
<evidence type="ECO:0000256" key="20">
    <source>
        <dbReference type="ARBA" id="ARBA00023204"/>
    </source>
</evidence>
<evidence type="ECO:0000256" key="8">
    <source>
        <dbReference type="ARBA" id="ARBA00019000"/>
    </source>
</evidence>
<evidence type="ECO:0000256" key="19">
    <source>
        <dbReference type="ARBA" id="ARBA00023125"/>
    </source>
</evidence>
<dbReference type="Gene3D" id="3.40.190.10">
    <property type="entry name" value="Periplasmic binding protein-like II"/>
    <property type="match status" value="2"/>
</dbReference>
<evidence type="ECO:0000313" key="27">
    <source>
        <dbReference type="EMBL" id="PTU16958.1"/>
    </source>
</evidence>
<dbReference type="NCBIfam" id="TIGR00070">
    <property type="entry name" value="hisG"/>
    <property type="match status" value="1"/>
</dbReference>
<dbReference type="OrthoDB" id="121051at2759"/>
<reference evidence="27 28" key="1">
    <citation type="journal article" date="2018" name="Proc. Natl. Acad. Sci. U.S.A.">
        <title>Linking secondary metabolites to gene clusters through genome sequencing of six diverse Aspergillus species.</title>
        <authorList>
            <person name="Kaerboelling I."/>
            <person name="Vesth T.C."/>
            <person name="Frisvad J.C."/>
            <person name="Nybo J.L."/>
            <person name="Theobald S."/>
            <person name="Kuo A."/>
            <person name="Bowyer P."/>
            <person name="Matsuda Y."/>
            <person name="Mondo S."/>
            <person name="Lyhne E.K."/>
            <person name="Kogle M.E."/>
            <person name="Clum A."/>
            <person name="Lipzen A."/>
            <person name="Salamov A."/>
            <person name="Ngan C.Y."/>
            <person name="Daum C."/>
            <person name="Chiniquy J."/>
            <person name="Barry K."/>
            <person name="LaButti K."/>
            <person name="Haridas S."/>
            <person name="Simmons B.A."/>
            <person name="Magnuson J.K."/>
            <person name="Mortensen U.H."/>
            <person name="Larsen T.O."/>
            <person name="Grigoriev I.V."/>
            <person name="Baker S.E."/>
            <person name="Andersen M.R."/>
        </authorList>
    </citation>
    <scope>NUCLEOTIDE SEQUENCE [LARGE SCALE GENOMIC DNA]</scope>
    <source>
        <strain evidence="27 28">IBT 24754</strain>
    </source>
</reference>
<dbReference type="InterPro" id="IPR007860">
    <property type="entry name" value="DNA_mmatch_repair_MutS_con_dom"/>
</dbReference>
<dbReference type="Gene3D" id="3.30.420.110">
    <property type="entry name" value="MutS, connector domain"/>
    <property type="match status" value="1"/>
</dbReference>
<dbReference type="Gene3D" id="3.40.50.300">
    <property type="entry name" value="P-loop containing nucleotide triphosphate hydrolases"/>
    <property type="match status" value="1"/>
</dbReference>
<dbReference type="FunFam" id="3.30.420.110:FF:000008">
    <property type="entry name" value="DNA mismatch repair protein"/>
    <property type="match status" value="1"/>
</dbReference>
<dbReference type="FunFam" id="3.40.190.10:FF:000123">
    <property type="entry name" value="HIS1p ATP phosphoribosyltransferase"/>
    <property type="match status" value="1"/>
</dbReference>
<dbReference type="FunFam" id="3.40.1170.10:FF:000006">
    <property type="entry name" value="DNA mismatch repair protein"/>
    <property type="match status" value="1"/>
</dbReference>
<comment type="subunit">
    <text evidence="23">Heterodimer consisting of MSH2-MSH3 (MutS beta). Forms a ternary complex with MutL alpha (MLH1-PMS1).</text>
</comment>
<dbReference type="InterPro" id="IPR045076">
    <property type="entry name" value="MutS"/>
</dbReference>
<keyword evidence="14" id="KW-0808">Transferase</keyword>
<keyword evidence="18" id="KW-0368">Histidine biosynthesis</keyword>
<dbReference type="InterPro" id="IPR027417">
    <property type="entry name" value="P-loop_NTPase"/>
</dbReference>
<dbReference type="SMART" id="SM00534">
    <property type="entry name" value="MUTSac"/>
    <property type="match status" value="1"/>
</dbReference>
<evidence type="ECO:0000256" key="9">
    <source>
        <dbReference type="ARBA" id="ARBA00020998"/>
    </source>
</evidence>
<evidence type="ECO:0000256" key="17">
    <source>
        <dbReference type="ARBA" id="ARBA00022840"/>
    </source>
</evidence>
<comment type="catalytic activity">
    <reaction evidence="1">
        <text>1-(5-phospho-beta-D-ribosyl)-ATP + diphosphate = 5-phospho-alpha-D-ribose 1-diphosphate + ATP</text>
        <dbReference type="Rhea" id="RHEA:18473"/>
        <dbReference type="ChEBI" id="CHEBI:30616"/>
        <dbReference type="ChEBI" id="CHEBI:33019"/>
        <dbReference type="ChEBI" id="CHEBI:58017"/>
        <dbReference type="ChEBI" id="CHEBI:73183"/>
        <dbReference type="EC" id="2.4.2.17"/>
    </reaction>
</comment>
<evidence type="ECO:0000259" key="26">
    <source>
        <dbReference type="PROSITE" id="PS00486"/>
    </source>
</evidence>
<dbReference type="SUPFAM" id="SSF54913">
    <property type="entry name" value="GlnB-like"/>
    <property type="match status" value="1"/>
</dbReference>
<dbReference type="NCBIfam" id="TIGR03455">
    <property type="entry name" value="HisG_C-term"/>
    <property type="match status" value="1"/>
</dbReference>
<dbReference type="GO" id="GO:0005737">
    <property type="term" value="C:cytoplasm"/>
    <property type="evidence" value="ECO:0007669"/>
    <property type="project" value="UniProtKB-SubCell"/>
</dbReference>
<evidence type="ECO:0000256" key="11">
    <source>
        <dbReference type="ARBA" id="ARBA00022490"/>
    </source>
</evidence>
<name>A0A2T5LL00_9EURO</name>
<dbReference type="Pfam" id="PF05188">
    <property type="entry name" value="MutS_II"/>
    <property type="match status" value="1"/>
</dbReference>
<gene>
    <name evidence="27" type="ORF">P175DRAFT_0527002</name>
</gene>
<organism evidence="27 28">
    <name type="scientific">Aspergillus ochraceoroseus IBT 24754</name>
    <dbReference type="NCBI Taxonomy" id="1392256"/>
    <lineage>
        <taxon>Eukaryota</taxon>
        <taxon>Fungi</taxon>
        <taxon>Dikarya</taxon>
        <taxon>Ascomycota</taxon>
        <taxon>Pezizomycotina</taxon>
        <taxon>Eurotiomycetes</taxon>
        <taxon>Eurotiomycetidae</taxon>
        <taxon>Eurotiales</taxon>
        <taxon>Aspergillaceae</taxon>
        <taxon>Aspergillus</taxon>
        <taxon>Aspergillus subgen. Nidulantes</taxon>
    </lineage>
</organism>
<dbReference type="GO" id="GO:0140664">
    <property type="term" value="F:ATP-dependent DNA damage sensor activity"/>
    <property type="evidence" value="ECO:0007669"/>
    <property type="project" value="InterPro"/>
</dbReference>
<dbReference type="GO" id="GO:0000287">
    <property type="term" value="F:magnesium ion binding"/>
    <property type="evidence" value="ECO:0007669"/>
    <property type="project" value="InterPro"/>
</dbReference>
<keyword evidence="20" id="KW-0234">DNA repair</keyword>
<dbReference type="InterPro" id="IPR018198">
    <property type="entry name" value="ATP_PRibTrfase_CS"/>
</dbReference>
<dbReference type="Proteomes" id="UP000244073">
    <property type="component" value="Unassembled WGS sequence"/>
</dbReference>
<dbReference type="GO" id="GO:0000105">
    <property type="term" value="P:L-histidine biosynthetic process"/>
    <property type="evidence" value="ECO:0007669"/>
    <property type="project" value="UniProtKB-KW"/>
</dbReference>
<keyword evidence="15" id="KW-0547">Nucleotide-binding</keyword>
<proteinExistence type="inferred from homology"/>
<dbReference type="InterPro" id="IPR007696">
    <property type="entry name" value="DNA_mismatch_repair_MutS_core"/>
</dbReference>
<dbReference type="PANTHER" id="PTHR11361">
    <property type="entry name" value="DNA MISMATCH REPAIR PROTEIN MUTS FAMILY MEMBER"/>
    <property type="match status" value="1"/>
</dbReference>
<evidence type="ECO:0000256" key="1">
    <source>
        <dbReference type="ARBA" id="ARBA00000915"/>
    </source>
</evidence>
<dbReference type="SUPFAM" id="SSF55271">
    <property type="entry name" value="DNA repair protein MutS, domain I"/>
    <property type="match status" value="1"/>
</dbReference>
<dbReference type="CDD" id="cd13592">
    <property type="entry name" value="PBP2_HisGL2"/>
    <property type="match status" value="1"/>
</dbReference>
<dbReference type="Gene3D" id="1.10.1420.10">
    <property type="match status" value="2"/>
</dbReference>
<comment type="pathway">
    <text evidence="4">Amino-acid biosynthesis; L-histidine biosynthesis; L-histidine from 5-phospho-alpha-D-ribose 1-diphosphate: step 1/9.</text>
</comment>
<evidence type="ECO:0000256" key="21">
    <source>
        <dbReference type="ARBA" id="ARBA00023242"/>
    </source>
</evidence>
<accession>A0A2T5LL00</accession>
<evidence type="ECO:0000256" key="23">
    <source>
        <dbReference type="ARBA" id="ARBA00025902"/>
    </source>
</evidence>
<evidence type="ECO:0000256" key="14">
    <source>
        <dbReference type="ARBA" id="ARBA00022679"/>
    </source>
</evidence>
<keyword evidence="11" id="KW-0963">Cytoplasm</keyword>
<feature type="compositionally biased region" description="Acidic residues" evidence="25">
    <location>
        <begin position="203"/>
        <end position="213"/>
    </location>
</feature>
<dbReference type="GO" id="GO:0006298">
    <property type="term" value="P:mismatch repair"/>
    <property type="evidence" value="ECO:0007669"/>
    <property type="project" value="InterPro"/>
</dbReference>
<dbReference type="Pfam" id="PF01634">
    <property type="entry name" value="HisG"/>
    <property type="match status" value="1"/>
</dbReference>
<feature type="region of interest" description="Disordered" evidence="25">
    <location>
        <begin position="203"/>
        <end position="233"/>
    </location>
</feature>
<dbReference type="SMART" id="SM00533">
    <property type="entry name" value="MUTSd"/>
    <property type="match status" value="1"/>
</dbReference>
<keyword evidence="21" id="KW-0539">Nucleus</keyword>
<comment type="subcellular location">
    <subcellularLocation>
        <location evidence="3">Cytoplasm</location>
    </subcellularLocation>
    <subcellularLocation>
        <location evidence="2">Nucleus</location>
    </subcellularLocation>
</comment>
<comment type="caution">
    <text evidence="27">The sequence shown here is derived from an EMBL/GenBank/DDBJ whole genome shotgun (WGS) entry which is preliminary data.</text>
</comment>
<dbReference type="SUPFAM" id="SSF52540">
    <property type="entry name" value="P-loop containing nucleoside triphosphate hydrolases"/>
    <property type="match status" value="1"/>
</dbReference>
<dbReference type="Gene3D" id="3.40.1170.10">
    <property type="entry name" value="DNA repair protein MutS, domain I"/>
    <property type="match status" value="1"/>
</dbReference>
<dbReference type="GO" id="GO:0006312">
    <property type="term" value="P:mitotic recombination"/>
    <property type="evidence" value="ECO:0007669"/>
    <property type="project" value="TreeGrafter"/>
</dbReference>
<dbReference type="GO" id="GO:0030983">
    <property type="term" value="F:mismatched DNA binding"/>
    <property type="evidence" value="ECO:0007669"/>
    <property type="project" value="InterPro"/>
</dbReference>
<dbReference type="SUPFAM" id="SSF48334">
    <property type="entry name" value="DNA repair protein MutS, domain III"/>
    <property type="match status" value="1"/>
</dbReference>
<dbReference type="InterPro" id="IPR013820">
    <property type="entry name" value="ATP_PRibTrfase_cat"/>
</dbReference>